<evidence type="ECO:0008006" key="9">
    <source>
        <dbReference type="Google" id="ProtNLM"/>
    </source>
</evidence>
<dbReference type="InterPro" id="IPR036291">
    <property type="entry name" value="NAD(P)-bd_dom_sf"/>
</dbReference>
<sequence length="542" mass="59058">MRFHVLGLGSIGTLVSHHLRRALRVRQSHQPPGLLPLPLSLASQSSSGAHASAWSSYLPSPDSSSVTLHFRNQARAEVFRGTVVEHSGVRSTEAANGYRLEVAGVGQVFRSSPTSAGLPGPPSASASESRSIVEALGYSARPDAIDSLIVTTKADLTVEALQPLVPRLTPASTVVLLQNGMGLLDEVAESFWPVKEERPRFLVGNVTHGAWAKRQEHIVHAGLGNIFLGVPPETMLLAAGPQEEGQSQQSEPQTQPGPLPGSLGGSRQHYTLLSTMATLLSIPDLAAQVTPDWHSYQVRALQKLVVNACINPLTAILDCKNGELVGDEWATEMWWEVCHEASRVFLAMAMRERGEEPDAGPLAADEPLSPPPPRRRSSERRRRRLVLPSMADWSHLIQRPLSGDSSASSQPLLHPSLTPPSLLSTVNQVCRATSHNFSSMHRDLRGPSASSSPSGRGRRVPRRRTEMAYLNGWLCGAGREVGVPTPANDALVRLVGSLTRGGVTGRRREWNTRREEREEDDEDDASDYDEDEMRRDVPPAWR</sequence>
<feature type="compositionally biased region" description="Low complexity" evidence="4">
    <location>
        <begin position="446"/>
        <end position="455"/>
    </location>
</feature>
<dbReference type="PANTHER" id="PTHR43765">
    <property type="entry name" value="2-DEHYDROPANTOATE 2-REDUCTASE-RELATED"/>
    <property type="match status" value="1"/>
</dbReference>
<dbReference type="RefSeq" id="XP_025363738.1">
    <property type="nucleotide sequence ID" value="XM_025509097.1"/>
</dbReference>
<feature type="region of interest" description="Disordered" evidence="4">
    <location>
        <begin position="356"/>
        <end position="383"/>
    </location>
</feature>
<feature type="region of interest" description="Disordered" evidence="4">
    <location>
        <begin position="436"/>
        <end position="463"/>
    </location>
</feature>
<dbReference type="Proteomes" id="UP000245884">
    <property type="component" value="Unassembled WGS sequence"/>
</dbReference>
<feature type="domain" description="Ketopantoate reductase N-terminal" evidence="5">
    <location>
        <begin position="127"/>
        <end position="230"/>
    </location>
</feature>
<organism evidence="7 8">
    <name type="scientific">Jaminaea rosea</name>
    <dbReference type="NCBI Taxonomy" id="1569628"/>
    <lineage>
        <taxon>Eukaryota</taxon>
        <taxon>Fungi</taxon>
        <taxon>Dikarya</taxon>
        <taxon>Basidiomycota</taxon>
        <taxon>Ustilaginomycotina</taxon>
        <taxon>Exobasidiomycetes</taxon>
        <taxon>Microstromatales</taxon>
        <taxon>Microstromatales incertae sedis</taxon>
        <taxon>Jaminaea</taxon>
    </lineage>
</organism>
<evidence type="ECO:0000259" key="5">
    <source>
        <dbReference type="Pfam" id="PF02558"/>
    </source>
</evidence>
<feature type="region of interest" description="Disordered" evidence="4">
    <location>
        <begin position="241"/>
        <end position="264"/>
    </location>
</feature>
<dbReference type="STRING" id="1569628.A0A316UUY3"/>
<protein>
    <recommendedName>
        <fullName evidence="9">2-dehydropantoate 2-reductase</fullName>
    </recommendedName>
</protein>
<feature type="domain" description="Ketopantoate reductase C-terminal" evidence="6">
    <location>
        <begin position="300"/>
        <end position="445"/>
    </location>
</feature>
<dbReference type="Gene3D" id="1.10.1040.10">
    <property type="entry name" value="N-(1-d-carboxylethyl)-l-norvaline Dehydrogenase, domain 2"/>
    <property type="match status" value="1"/>
</dbReference>
<dbReference type="GO" id="GO:0008677">
    <property type="term" value="F:2-dehydropantoate 2-reductase activity"/>
    <property type="evidence" value="ECO:0007669"/>
    <property type="project" value="TreeGrafter"/>
</dbReference>
<feature type="compositionally biased region" description="Acidic residues" evidence="4">
    <location>
        <begin position="517"/>
        <end position="531"/>
    </location>
</feature>
<dbReference type="Pfam" id="PF02558">
    <property type="entry name" value="ApbA"/>
    <property type="match status" value="1"/>
</dbReference>
<dbReference type="Gene3D" id="3.40.50.720">
    <property type="entry name" value="NAD(P)-binding Rossmann-like Domain"/>
    <property type="match status" value="1"/>
</dbReference>
<dbReference type="InterPro" id="IPR008927">
    <property type="entry name" value="6-PGluconate_DH-like_C_sf"/>
</dbReference>
<feature type="region of interest" description="Disordered" evidence="4">
    <location>
        <begin position="401"/>
        <end position="420"/>
    </location>
</feature>
<dbReference type="OrthoDB" id="73846at2759"/>
<evidence type="ECO:0000313" key="8">
    <source>
        <dbReference type="Proteomes" id="UP000245884"/>
    </source>
</evidence>
<dbReference type="Pfam" id="PF08546">
    <property type="entry name" value="ApbA_C"/>
    <property type="match status" value="2"/>
</dbReference>
<evidence type="ECO:0000313" key="7">
    <source>
        <dbReference type="EMBL" id="PWN29126.1"/>
    </source>
</evidence>
<dbReference type="GO" id="GO:0050661">
    <property type="term" value="F:NADP binding"/>
    <property type="evidence" value="ECO:0007669"/>
    <property type="project" value="TreeGrafter"/>
</dbReference>
<dbReference type="PANTHER" id="PTHR43765:SF2">
    <property type="entry name" value="2-DEHYDROPANTOATE 2-REDUCTASE"/>
    <property type="match status" value="1"/>
</dbReference>
<reference evidence="7 8" key="1">
    <citation type="journal article" date="2018" name="Mol. Biol. Evol.">
        <title>Broad Genomic Sampling Reveals a Smut Pathogenic Ancestry of the Fungal Clade Ustilaginomycotina.</title>
        <authorList>
            <person name="Kijpornyongpan T."/>
            <person name="Mondo S.J."/>
            <person name="Barry K."/>
            <person name="Sandor L."/>
            <person name="Lee J."/>
            <person name="Lipzen A."/>
            <person name="Pangilinan J."/>
            <person name="LaButti K."/>
            <person name="Hainaut M."/>
            <person name="Henrissat B."/>
            <person name="Grigoriev I.V."/>
            <person name="Spatafora J.W."/>
            <person name="Aime M.C."/>
        </authorList>
    </citation>
    <scope>NUCLEOTIDE SEQUENCE [LARGE SCALE GENOMIC DNA]</scope>
    <source>
        <strain evidence="7 8">MCA 5214</strain>
    </source>
</reference>
<dbReference type="InterPro" id="IPR013332">
    <property type="entry name" value="KPR_N"/>
</dbReference>
<evidence type="ECO:0000259" key="6">
    <source>
        <dbReference type="Pfam" id="PF08546"/>
    </source>
</evidence>
<keyword evidence="2" id="KW-0521">NADP</keyword>
<evidence type="ECO:0000256" key="1">
    <source>
        <dbReference type="ARBA" id="ARBA00007870"/>
    </source>
</evidence>
<keyword evidence="3" id="KW-0560">Oxidoreductase</keyword>
<dbReference type="SUPFAM" id="SSF48179">
    <property type="entry name" value="6-phosphogluconate dehydrogenase C-terminal domain-like"/>
    <property type="match status" value="1"/>
</dbReference>
<comment type="similarity">
    <text evidence="1">Belongs to the ketopantoate reductase family.</text>
</comment>
<dbReference type="InterPro" id="IPR013752">
    <property type="entry name" value="KPA_reductase"/>
</dbReference>
<dbReference type="EMBL" id="KZ819664">
    <property type="protein sequence ID" value="PWN29126.1"/>
    <property type="molecule type" value="Genomic_DNA"/>
</dbReference>
<feature type="compositionally biased region" description="Low complexity" evidence="4">
    <location>
        <begin position="408"/>
        <end position="420"/>
    </location>
</feature>
<dbReference type="GO" id="GO:0005739">
    <property type="term" value="C:mitochondrion"/>
    <property type="evidence" value="ECO:0007669"/>
    <property type="project" value="TreeGrafter"/>
</dbReference>
<evidence type="ECO:0000256" key="4">
    <source>
        <dbReference type="SAM" id="MobiDB-lite"/>
    </source>
</evidence>
<feature type="region of interest" description="Disordered" evidence="4">
    <location>
        <begin position="503"/>
        <end position="542"/>
    </location>
</feature>
<dbReference type="InterPro" id="IPR013328">
    <property type="entry name" value="6PGD_dom2"/>
</dbReference>
<dbReference type="GeneID" id="37030920"/>
<feature type="compositionally biased region" description="Basic and acidic residues" evidence="4">
    <location>
        <begin position="506"/>
        <end position="516"/>
    </location>
</feature>
<feature type="compositionally biased region" description="Low complexity" evidence="4">
    <location>
        <begin position="241"/>
        <end position="256"/>
    </location>
</feature>
<proteinExistence type="inferred from homology"/>
<dbReference type="InterPro" id="IPR050838">
    <property type="entry name" value="Ketopantoate_reductase"/>
</dbReference>
<feature type="compositionally biased region" description="Basic and acidic residues" evidence="4">
    <location>
        <begin position="532"/>
        <end position="542"/>
    </location>
</feature>
<dbReference type="AlphaFoldDB" id="A0A316UUY3"/>
<feature type="compositionally biased region" description="Basic residues" evidence="4">
    <location>
        <begin position="373"/>
        <end position="383"/>
    </location>
</feature>
<evidence type="ECO:0000256" key="2">
    <source>
        <dbReference type="ARBA" id="ARBA00022857"/>
    </source>
</evidence>
<dbReference type="SUPFAM" id="SSF51735">
    <property type="entry name" value="NAD(P)-binding Rossmann-fold domains"/>
    <property type="match status" value="1"/>
</dbReference>
<accession>A0A316UUY3</accession>
<keyword evidence="8" id="KW-1185">Reference proteome</keyword>
<gene>
    <name evidence="7" type="ORF">BDZ90DRAFT_278515</name>
</gene>
<name>A0A316UUY3_9BASI</name>
<feature type="domain" description="Ketopantoate reductase C-terminal" evidence="6">
    <location>
        <begin position="463"/>
        <end position="496"/>
    </location>
</feature>
<evidence type="ECO:0000256" key="3">
    <source>
        <dbReference type="ARBA" id="ARBA00023002"/>
    </source>
</evidence>